<keyword evidence="2" id="KW-1185">Reference proteome</keyword>
<accession>A0AAV6M5I0</accession>
<reference evidence="1 2" key="1">
    <citation type="journal article" date="2021" name="Hortic Res">
        <title>The domestication of Cucurbita argyrosperma as revealed by the genome of its wild relative.</title>
        <authorList>
            <person name="Barrera-Redondo J."/>
            <person name="Sanchez-de la Vega G."/>
            <person name="Aguirre-Liguori J.A."/>
            <person name="Castellanos-Morales G."/>
            <person name="Gutierrez-Guerrero Y.T."/>
            <person name="Aguirre-Dugua X."/>
            <person name="Aguirre-Planter E."/>
            <person name="Tenaillon M.I."/>
            <person name="Lira-Saade R."/>
            <person name="Eguiarte L.E."/>
        </authorList>
    </citation>
    <scope>NUCLEOTIDE SEQUENCE [LARGE SCALE GENOMIC DNA]</scope>
    <source>
        <strain evidence="1">JBR-2021</strain>
    </source>
</reference>
<dbReference type="PANTHER" id="PTHR12048:SF0">
    <property type="entry name" value="CCAAT_ENHANCER-BINDING PROTEIN ZETA"/>
    <property type="match status" value="1"/>
</dbReference>
<evidence type="ECO:0000313" key="1">
    <source>
        <dbReference type="EMBL" id="KAG6575421.1"/>
    </source>
</evidence>
<evidence type="ECO:0000313" key="2">
    <source>
        <dbReference type="Proteomes" id="UP000685013"/>
    </source>
</evidence>
<dbReference type="Proteomes" id="UP000685013">
    <property type="component" value="Chromosome 17"/>
</dbReference>
<dbReference type="PANTHER" id="PTHR12048">
    <property type="entry name" value="CCAAT-BINDING FACTOR-RELATED"/>
    <property type="match status" value="1"/>
</dbReference>
<dbReference type="AlphaFoldDB" id="A0AAV6M5I0"/>
<proteinExistence type="predicted"/>
<organism evidence="1 2">
    <name type="scientific">Cucurbita argyrosperma subsp. sororia</name>
    <dbReference type="NCBI Taxonomy" id="37648"/>
    <lineage>
        <taxon>Eukaryota</taxon>
        <taxon>Viridiplantae</taxon>
        <taxon>Streptophyta</taxon>
        <taxon>Embryophyta</taxon>
        <taxon>Tracheophyta</taxon>
        <taxon>Spermatophyta</taxon>
        <taxon>Magnoliopsida</taxon>
        <taxon>eudicotyledons</taxon>
        <taxon>Gunneridae</taxon>
        <taxon>Pentapetalae</taxon>
        <taxon>rosids</taxon>
        <taxon>fabids</taxon>
        <taxon>Cucurbitales</taxon>
        <taxon>Cucurbitaceae</taxon>
        <taxon>Cucurbiteae</taxon>
        <taxon>Cucurbita</taxon>
    </lineage>
</organism>
<comment type="caution">
    <text evidence="1">The sequence shown here is derived from an EMBL/GenBank/DDBJ whole genome shotgun (WGS) entry which is preliminary data.</text>
</comment>
<name>A0AAV6M5I0_9ROSI</name>
<feature type="non-terminal residue" evidence="1">
    <location>
        <position position="1"/>
    </location>
</feature>
<sequence length="94" mass="10545">MLEAKAVVIYEVDSSLFRPRLGLRAKYHVNSSHNPSHKVSSKNQVVSDRFFRVLYSKLLLPAAMNSSKLDMNNHLIGPEILSLAEEDVPPKDLA</sequence>
<gene>
    <name evidence="1" type="ORF">SDJN03_26060</name>
</gene>
<protein>
    <submittedName>
        <fullName evidence="1">Uncharacterized protein</fullName>
    </submittedName>
</protein>
<dbReference type="EMBL" id="JAGKQH010000017">
    <property type="protein sequence ID" value="KAG6575421.1"/>
    <property type="molecule type" value="Genomic_DNA"/>
</dbReference>
<dbReference type="InterPro" id="IPR040155">
    <property type="entry name" value="CEBPZ/Mak21-like"/>
</dbReference>
<dbReference type="GO" id="GO:0005634">
    <property type="term" value="C:nucleus"/>
    <property type="evidence" value="ECO:0007669"/>
    <property type="project" value="TreeGrafter"/>
</dbReference>